<accession>A0ABU4UG28</accession>
<dbReference type="InterPro" id="IPR023534">
    <property type="entry name" value="Rof/RNase_P-like"/>
</dbReference>
<comment type="caution">
    <text evidence="1">The sequence shown here is derived from an EMBL/GenBank/DDBJ whole genome shotgun (WGS) entry which is preliminary data.</text>
</comment>
<proteinExistence type="predicted"/>
<dbReference type="Proteomes" id="UP001284537">
    <property type="component" value="Unassembled WGS sequence"/>
</dbReference>
<sequence length="117" mass="13646">MTQHPISCELHDYLEIACLYGYQVRLTLKDQQILEGQAIDTMTSPEKREYRRIEDKQIELNQIKKLQVLTPKAKFQEIVFCGWRSAECSSYHSRPCFRSISRPIGIKPRQRCAKSAA</sequence>
<dbReference type="EMBL" id="JAXARY010000009">
    <property type="protein sequence ID" value="MDX8127842.1"/>
    <property type="molecule type" value="Genomic_DNA"/>
</dbReference>
<gene>
    <name evidence="1" type="ORF">QLH52_11165</name>
</gene>
<reference evidence="1 2" key="1">
    <citation type="submission" date="2023-11" db="EMBL/GenBank/DDBJ databases">
        <authorList>
            <person name="Ouyang M.-Y."/>
        </authorList>
    </citation>
    <scope>NUCLEOTIDE SEQUENCE [LARGE SCALE GENOMIC DNA]</scope>
    <source>
        <strain evidence="1 2">OY6</strain>
    </source>
</reference>
<organism evidence="1 2">
    <name type="scientific">Methylomonas defluvii</name>
    <dbReference type="NCBI Taxonomy" id="3045149"/>
    <lineage>
        <taxon>Bacteria</taxon>
        <taxon>Pseudomonadati</taxon>
        <taxon>Pseudomonadota</taxon>
        <taxon>Gammaproteobacteria</taxon>
        <taxon>Methylococcales</taxon>
        <taxon>Methylococcaceae</taxon>
        <taxon>Methylomonas</taxon>
    </lineage>
</organism>
<evidence type="ECO:0000313" key="2">
    <source>
        <dbReference type="Proteomes" id="UP001284537"/>
    </source>
</evidence>
<dbReference type="Gene3D" id="2.30.30.400">
    <property type="entry name" value="Rof-like"/>
    <property type="match status" value="1"/>
</dbReference>
<dbReference type="SUPFAM" id="SSF101744">
    <property type="entry name" value="Rof/RNase P subunit-like"/>
    <property type="match status" value="1"/>
</dbReference>
<dbReference type="InterPro" id="IPR009778">
    <property type="entry name" value="ROF"/>
</dbReference>
<dbReference type="Pfam" id="PF07073">
    <property type="entry name" value="ROF"/>
    <property type="match status" value="1"/>
</dbReference>
<protein>
    <submittedName>
        <fullName evidence="1">Rho-binding antiterminator</fullName>
    </submittedName>
</protein>
<dbReference type="InterPro" id="IPR038626">
    <property type="entry name" value="Rof-like_sf"/>
</dbReference>
<name>A0ABU4UG28_9GAMM</name>
<keyword evidence="2" id="KW-1185">Reference proteome</keyword>
<evidence type="ECO:0000313" key="1">
    <source>
        <dbReference type="EMBL" id="MDX8127842.1"/>
    </source>
</evidence>
<dbReference type="RefSeq" id="WP_319961593.1">
    <property type="nucleotide sequence ID" value="NZ_JAXARY010000009.1"/>
</dbReference>